<evidence type="ECO:0000256" key="1">
    <source>
        <dbReference type="SAM" id="MobiDB-lite"/>
    </source>
</evidence>
<evidence type="ECO:0000313" key="4">
    <source>
        <dbReference type="EMBL" id="KAF8474395.1"/>
    </source>
</evidence>
<dbReference type="Proteomes" id="UP000759537">
    <property type="component" value="Unassembled WGS sequence"/>
</dbReference>
<keyword evidence="5" id="KW-1185">Reference proteome</keyword>
<feature type="transmembrane region" description="Helical" evidence="2">
    <location>
        <begin position="49"/>
        <end position="68"/>
    </location>
</feature>
<dbReference type="Pfam" id="PF20153">
    <property type="entry name" value="DUF6535"/>
    <property type="match status" value="1"/>
</dbReference>
<feature type="domain" description="DUF6535" evidence="3">
    <location>
        <begin position="27"/>
        <end position="100"/>
    </location>
</feature>
<feature type="transmembrane region" description="Helical" evidence="2">
    <location>
        <begin position="118"/>
        <end position="136"/>
    </location>
</feature>
<accession>A0A9P5K0I2</accession>
<keyword evidence="2" id="KW-0472">Membrane</keyword>
<feature type="region of interest" description="Disordered" evidence="1">
    <location>
        <begin position="506"/>
        <end position="525"/>
    </location>
</feature>
<name>A0A9P5K0I2_9AGAM</name>
<proteinExistence type="predicted"/>
<evidence type="ECO:0000259" key="3">
    <source>
        <dbReference type="Pfam" id="PF20153"/>
    </source>
</evidence>
<reference evidence="4" key="2">
    <citation type="journal article" date="2020" name="Nat. Commun.">
        <title>Large-scale genome sequencing of mycorrhizal fungi provides insights into the early evolution of symbiotic traits.</title>
        <authorList>
            <person name="Miyauchi S."/>
            <person name="Kiss E."/>
            <person name="Kuo A."/>
            <person name="Drula E."/>
            <person name="Kohler A."/>
            <person name="Sanchez-Garcia M."/>
            <person name="Morin E."/>
            <person name="Andreopoulos B."/>
            <person name="Barry K.W."/>
            <person name="Bonito G."/>
            <person name="Buee M."/>
            <person name="Carver A."/>
            <person name="Chen C."/>
            <person name="Cichocki N."/>
            <person name="Clum A."/>
            <person name="Culley D."/>
            <person name="Crous P.W."/>
            <person name="Fauchery L."/>
            <person name="Girlanda M."/>
            <person name="Hayes R.D."/>
            <person name="Keri Z."/>
            <person name="LaButti K."/>
            <person name="Lipzen A."/>
            <person name="Lombard V."/>
            <person name="Magnuson J."/>
            <person name="Maillard F."/>
            <person name="Murat C."/>
            <person name="Nolan M."/>
            <person name="Ohm R.A."/>
            <person name="Pangilinan J."/>
            <person name="Pereira M.F."/>
            <person name="Perotto S."/>
            <person name="Peter M."/>
            <person name="Pfister S."/>
            <person name="Riley R."/>
            <person name="Sitrit Y."/>
            <person name="Stielow J.B."/>
            <person name="Szollosi G."/>
            <person name="Zifcakova L."/>
            <person name="Stursova M."/>
            <person name="Spatafora J.W."/>
            <person name="Tedersoo L."/>
            <person name="Vaario L.M."/>
            <person name="Yamada A."/>
            <person name="Yan M."/>
            <person name="Wang P."/>
            <person name="Xu J."/>
            <person name="Bruns T."/>
            <person name="Baldrian P."/>
            <person name="Vilgalys R."/>
            <person name="Dunand C."/>
            <person name="Henrissat B."/>
            <person name="Grigoriev I.V."/>
            <person name="Hibbett D."/>
            <person name="Nagy L.G."/>
            <person name="Martin F.M."/>
        </authorList>
    </citation>
    <scope>NUCLEOTIDE SEQUENCE</scope>
    <source>
        <strain evidence="4">Prilba</strain>
    </source>
</reference>
<keyword evidence="2" id="KW-1133">Transmembrane helix</keyword>
<feature type="compositionally biased region" description="Polar residues" evidence="1">
    <location>
        <begin position="512"/>
        <end position="525"/>
    </location>
</feature>
<gene>
    <name evidence="4" type="ORF">DFH94DRAFT_695460</name>
</gene>
<evidence type="ECO:0000313" key="5">
    <source>
        <dbReference type="Proteomes" id="UP000759537"/>
    </source>
</evidence>
<dbReference type="EMBL" id="WHVB01000017">
    <property type="protein sequence ID" value="KAF8474395.1"/>
    <property type="molecule type" value="Genomic_DNA"/>
</dbReference>
<sequence length="525" mass="59486">MSGMASPPRQDGSTRDEVHEDLVNEMWSGYLKNVDEYDKRVTDGWKEDANGVLVFTGLFSATVASFIIESYKLLSPDSGNQTVFLLGQLSQQFAGYVNGTHVQPEAYPMHVAVETAPTLLHLSVFLFYIGLVVFFFTIFKTVAIAILIAVGIFGMAYFTLTILPCLDHSCPYRTPMSRLWWYLWHTSLSYVARCLGVLLRQLHNYLVPYNLGDITPLRQHILHKCLQTIDVFAEKHGKRLKDGFRRTLVESALKASQEIDVKALTWLFQLPALTEKSKIQKFVASIPGETIIQFLSNSVDHTKITFRHHLSTLFRSCAPGTVGLTEEMRKRRLFVCLNAVHQVARASVHDSPDSPLLNDMRLRFAKIDLMRPLWTDNDPAIRVTARSICALFARQLLRKPHLEAGGLSWLQEVMDRQSSTIFNDRSNLSTVDSMNVDSFVNGVLSYQMDDLPNVQEASFKETLEVLMKTNSRASLHNDTFEEWLPTLIRRVQQEDGYRNRDTVVENLRRMSSDTTGGPQSQASGT</sequence>
<comment type="caution">
    <text evidence="4">The sequence shown here is derived from an EMBL/GenBank/DDBJ whole genome shotgun (WGS) entry which is preliminary data.</text>
</comment>
<dbReference type="AlphaFoldDB" id="A0A9P5K0I2"/>
<evidence type="ECO:0000256" key="2">
    <source>
        <dbReference type="SAM" id="Phobius"/>
    </source>
</evidence>
<dbReference type="OrthoDB" id="3246387at2759"/>
<protein>
    <recommendedName>
        <fullName evidence="3">DUF6535 domain-containing protein</fullName>
    </recommendedName>
</protein>
<dbReference type="InterPro" id="IPR045338">
    <property type="entry name" value="DUF6535"/>
</dbReference>
<reference evidence="4" key="1">
    <citation type="submission" date="2019-10" db="EMBL/GenBank/DDBJ databases">
        <authorList>
            <consortium name="DOE Joint Genome Institute"/>
            <person name="Kuo A."/>
            <person name="Miyauchi S."/>
            <person name="Kiss E."/>
            <person name="Drula E."/>
            <person name="Kohler A."/>
            <person name="Sanchez-Garcia M."/>
            <person name="Andreopoulos B."/>
            <person name="Barry K.W."/>
            <person name="Bonito G."/>
            <person name="Buee M."/>
            <person name="Carver A."/>
            <person name="Chen C."/>
            <person name="Cichocki N."/>
            <person name="Clum A."/>
            <person name="Culley D."/>
            <person name="Crous P.W."/>
            <person name="Fauchery L."/>
            <person name="Girlanda M."/>
            <person name="Hayes R."/>
            <person name="Keri Z."/>
            <person name="LaButti K."/>
            <person name="Lipzen A."/>
            <person name="Lombard V."/>
            <person name="Magnuson J."/>
            <person name="Maillard F."/>
            <person name="Morin E."/>
            <person name="Murat C."/>
            <person name="Nolan M."/>
            <person name="Ohm R."/>
            <person name="Pangilinan J."/>
            <person name="Pereira M."/>
            <person name="Perotto S."/>
            <person name="Peter M."/>
            <person name="Riley R."/>
            <person name="Sitrit Y."/>
            <person name="Stielow B."/>
            <person name="Szollosi G."/>
            <person name="Zifcakova L."/>
            <person name="Stursova M."/>
            <person name="Spatafora J.W."/>
            <person name="Tedersoo L."/>
            <person name="Vaario L.-M."/>
            <person name="Yamada A."/>
            <person name="Yan M."/>
            <person name="Wang P."/>
            <person name="Xu J."/>
            <person name="Bruns T."/>
            <person name="Baldrian P."/>
            <person name="Vilgalys R."/>
            <person name="Henrissat B."/>
            <person name="Grigoriev I.V."/>
            <person name="Hibbett D."/>
            <person name="Nagy L.G."/>
            <person name="Martin F.M."/>
        </authorList>
    </citation>
    <scope>NUCLEOTIDE SEQUENCE</scope>
    <source>
        <strain evidence="4">Prilba</strain>
    </source>
</reference>
<feature type="transmembrane region" description="Helical" evidence="2">
    <location>
        <begin position="143"/>
        <end position="160"/>
    </location>
</feature>
<organism evidence="4 5">
    <name type="scientific">Russula ochroleuca</name>
    <dbReference type="NCBI Taxonomy" id="152965"/>
    <lineage>
        <taxon>Eukaryota</taxon>
        <taxon>Fungi</taxon>
        <taxon>Dikarya</taxon>
        <taxon>Basidiomycota</taxon>
        <taxon>Agaricomycotina</taxon>
        <taxon>Agaricomycetes</taxon>
        <taxon>Russulales</taxon>
        <taxon>Russulaceae</taxon>
        <taxon>Russula</taxon>
    </lineage>
</organism>
<keyword evidence="2" id="KW-0812">Transmembrane</keyword>